<sequence length="67" mass="7506">MMIHEFSNKDVTAEHVILAQAILAGTAQGDKNKAQRFMSFVNDIPDAPTVKSLIPRVSQFMKRFKVS</sequence>
<protein>
    <submittedName>
        <fullName evidence="1">Pyrophosphatase</fullName>
    </submittedName>
</protein>
<comment type="caution">
    <text evidence="1">The sequence shown here is derived from an EMBL/GenBank/DDBJ whole genome shotgun (WGS) entry which is preliminary data.</text>
</comment>
<dbReference type="AlphaFoldDB" id="A0A9X1XNM0"/>
<keyword evidence="2" id="KW-1185">Reference proteome</keyword>
<gene>
    <name evidence="1" type="ORF">KP803_21145</name>
</gene>
<evidence type="ECO:0000313" key="1">
    <source>
        <dbReference type="EMBL" id="MCK6265770.1"/>
    </source>
</evidence>
<proteinExistence type="predicted"/>
<evidence type="ECO:0000313" key="2">
    <source>
        <dbReference type="Proteomes" id="UP001139559"/>
    </source>
</evidence>
<dbReference type="EMBL" id="JAJHVV010000020">
    <property type="protein sequence ID" value="MCK6265770.1"/>
    <property type="molecule type" value="Genomic_DNA"/>
</dbReference>
<accession>A0A9X1XNM0</accession>
<organism evidence="1 2">
    <name type="scientific">Vibrio amylolyticus</name>
    <dbReference type="NCBI Taxonomy" id="2847292"/>
    <lineage>
        <taxon>Bacteria</taxon>
        <taxon>Pseudomonadati</taxon>
        <taxon>Pseudomonadota</taxon>
        <taxon>Gammaproteobacteria</taxon>
        <taxon>Vibrionales</taxon>
        <taxon>Vibrionaceae</taxon>
        <taxon>Vibrio</taxon>
    </lineage>
</organism>
<name>A0A9X1XNM0_9VIBR</name>
<reference evidence="1" key="1">
    <citation type="submission" date="2021-11" db="EMBL/GenBank/DDBJ databases">
        <title>Vibrio ZSDE26 sp. nov. and Vibrio ZSDZ34 sp. nov., isolated from coastal seawater in Qingdao.</title>
        <authorList>
            <person name="Zhang P."/>
        </authorList>
    </citation>
    <scope>NUCLEOTIDE SEQUENCE</scope>
    <source>
        <strain evidence="1">ZSDE26</strain>
    </source>
</reference>
<dbReference type="Proteomes" id="UP001139559">
    <property type="component" value="Unassembled WGS sequence"/>
</dbReference>
<dbReference type="RefSeq" id="WP_248010835.1">
    <property type="nucleotide sequence ID" value="NZ_JAJHVV010000020.1"/>
</dbReference>